<dbReference type="EMBL" id="BAAARY010000002">
    <property type="protein sequence ID" value="GAA2514611.1"/>
    <property type="molecule type" value="Genomic_DNA"/>
</dbReference>
<proteinExistence type="predicted"/>
<accession>A0ABP6AH14</accession>
<organism evidence="1 2">
    <name type="scientific">Pilimelia columellifera subsp. columellifera</name>
    <dbReference type="NCBI Taxonomy" id="706583"/>
    <lineage>
        <taxon>Bacteria</taxon>
        <taxon>Bacillati</taxon>
        <taxon>Actinomycetota</taxon>
        <taxon>Actinomycetes</taxon>
        <taxon>Micromonosporales</taxon>
        <taxon>Micromonosporaceae</taxon>
        <taxon>Pilimelia</taxon>
    </lineage>
</organism>
<name>A0ABP6AH14_9ACTN</name>
<evidence type="ECO:0000313" key="1">
    <source>
        <dbReference type="EMBL" id="GAA2514611.1"/>
    </source>
</evidence>
<keyword evidence="2" id="KW-1185">Reference proteome</keyword>
<dbReference type="Proteomes" id="UP001499978">
    <property type="component" value="Unassembled WGS sequence"/>
</dbReference>
<comment type="caution">
    <text evidence="1">The sequence shown here is derived from an EMBL/GenBank/DDBJ whole genome shotgun (WGS) entry which is preliminary data.</text>
</comment>
<protein>
    <recommendedName>
        <fullName evidence="3">Phospholipase</fullName>
    </recommendedName>
</protein>
<evidence type="ECO:0008006" key="3">
    <source>
        <dbReference type="Google" id="ProtNLM"/>
    </source>
</evidence>
<gene>
    <name evidence="1" type="ORF">GCM10010201_08530</name>
</gene>
<dbReference type="RefSeq" id="WP_344168507.1">
    <property type="nucleotide sequence ID" value="NZ_BAAARY010000002.1"/>
</dbReference>
<evidence type="ECO:0000313" key="2">
    <source>
        <dbReference type="Proteomes" id="UP001499978"/>
    </source>
</evidence>
<reference evidence="2" key="1">
    <citation type="journal article" date="2019" name="Int. J. Syst. Evol. Microbiol.">
        <title>The Global Catalogue of Microorganisms (GCM) 10K type strain sequencing project: providing services to taxonomists for standard genome sequencing and annotation.</title>
        <authorList>
            <consortium name="The Broad Institute Genomics Platform"/>
            <consortium name="The Broad Institute Genome Sequencing Center for Infectious Disease"/>
            <person name="Wu L."/>
            <person name="Ma J."/>
        </authorList>
    </citation>
    <scope>NUCLEOTIDE SEQUENCE [LARGE SCALE GENOMIC DNA]</scope>
    <source>
        <strain evidence="2">JCM 3367</strain>
    </source>
</reference>
<sequence length="118" mass="12807">MSHGHHHTLAPSTQGTVMLNIGEGIGALIIHTDGQWHGHEIEVSRAAAPTERKHAAVRARHVHGGVSYCVLIDDLPEDRYLIWHDAAEPLARVEVRGGAVTEYTWPAEAVPGRGHVPP</sequence>